<feature type="chain" id="PRO_5039563263" evidence="1">
    <location>
        <begin position="25"/>
        <end position="149"/>
    </location>
</feature>
<feature type="signal peptide" evidence="1">
    <location>
        <begin position="1"/>
        <end position="24"/>
    </location>
</feature>
<sequence length="149" mass="15616">MRIQRSMVRGIAVLGAAVSAGVMAPTVSSAAPAQESGSTKTQAAAVQTAPTATRGANVTVCKAYGGTIRGCAGFQAYDEILAVCDRRADGRRVVGQAYWAGKIRATVEDRNGATKPCYGKDLSIAEGTAVWVRVWVEGVGFTRWYRGTA</sequence>
<dbReference type="EMBL" id="SLWN01000004">
    <property type="protein sequence ID" value="TCO32742.1"/>
    <property type="molecule type" value="Genomic_DNA"/>
</dbReference>
<evidence type="ECO:0000313" key="3">
    <source>
        <dbReference type="Proteomes" id="UP000294508"/>
    </source>
</evidence>
<protein>
    <submittedName>
        <fullName evidence="2">Uncharacterized protein</fullName>
    </submittedName>
</protein>
<proteinExistence type="predicted"/>
<evidence type="ECO:0000256" key="1">
    <source>
        <dbReference type="SAM" id="SignalP"/>
    </source>
</evidence>
<reference evidence="2 3" key="1">
    <citation type="journal article" date="2015" name="Stand. Genomic Sci.">
        <title>Genomic Encyclopedia of Bacterial and Archaeal Type Strains, Phase III: the genomes of soil and plant-associated and newly described type strains.</title>
        <authorList>
            <person name="Whitman W.B."/>
            <person name="Woyke T."/>
            <person name="Klenk H.P."/>
            <person name="Zhou Y."/>
            <person name="Lilburn T.G."/>
            <person name="Beck B.J."/>
            <person name="De Vos P."/>
            <person name="Vandamme P."/>
            <person name="Eisen J.A."/>
            <person name="Garrity G."/>
            <person name="Hugenholtz P."/>
            <person name="Kyrpides N.C."/>
        </authorList>
    </citation>
    <scope>NUCLEOTIDE SEQUENCE [LARGE SCALE GENOMIC DNA]</scope>
    <source>
        <strain evidence="2 3">VKM Ac-2572</strain>
    </source>
</reference>
<gene>
    <name evidence="2" type="ORF">EV652_104348</name>
</gene>
<dbReference type="Proteomes" id="UP000294508">
    <property type="component" value="Unassembled WGS sequence"/>
</dbReference>
<dbReference type="AlphaFoldDB" id="A0A4R2HNM0"/>
<name>A0A4R2HNM0_9ACTN</name>
<dbReference type="OrthoDB" id="4225954at2"/>
<organism evidence="2 3">
    <name type="scientific">Kribbella steppae</name>
    <dbReference type="NCBI Taxonomy" id="2512223"/>
    <lineage>
        <taxon>Bacteria</taxon>
        <taxon>Bacillati</taxon>
        <taxon>Actinomycetota</taxon>
        <taxon>Actinomycetes</taxon>
        <taxon>Propionibacteriales</taxon>
        <taxon>Kribbellaceae</taxon>
        <taxon>Kribbella</taxon>
    </lineage>
</organism>
<keyword evidence="1" id="KW-0732">Signal</keyword>
<keyword evidence="3" id="KW-1185">Reference proteome</keyword>
<comment type="caution">
    <text evidence="2">The sequence shown here is derived from an EMBL/GenBank/DDBJ whole genome shotgun (WGS) entry which is preliminary data.</text>
</comment>
<evidence type="ECO:0000313" key="2">
    <source>
        <dbReference type="EMBL" id="TCO32742.1"/>
    </source>
</evidence>
<accession>A0A4R2HNM0</accession>
<dbReference type="RefSeq" id="WP_132209499.1">
    <property type="nucleotide sequence ID" value="NZ_SLWN01000004.1"/>
</dbReference>